<keyword evidence="1" id="KW-0472">Membrane</keyword>
<dbReference type="RefSeq" id="WP_075978687.1">
    <property type="nucleotide sequence ID" value="NZ_MKQR01000032.1"/>
</dbReference>
<feature type="domain" description="YdbS-like PH" evidence="2">
    <location>
        <begin position="73"/>
        <end position="153"/>
    </location>
</feature>
<feature type="transmembrane region" description="Helical" evidence="1">
    <location>
        <begin position="365"/>
        <end position="382"/>
    </location>
</feature>
<dbReference type="PANTHER" id="PTHR34473:SF2">
    <property type="entry name" value="UPF0699 TRANSMEMBRANE PROTEIN YDBT"/>
    <property type="match status" value="1"/>
</dbReference>
<keyword evidence="1" id="KW-1133">Transmembrane helix</keyword>
<feature type="transmembrane region" description="Helical" evidence="1">
    <location>
        <begin position="53"/>
        <end position="74"/>
    </location>
</feature>
<dbReference type="Pfam" id="PF03703">
    <property type="entry name" value="bPH_2"/>
    <property type="match status" value="2"/>
</dbReference>
<keyword evidence="4" id="KW-1185">Reference proteome</keyword>
<feature type="transmembrane region" description="Helical" evidence="1">
    <location>
        <begin position="388"/>
        <end position="406"/>
    </location>
</feature>
<feature type="domain" description="YdbS-like PH" evidence="2">
    <location>
        <begin position="411"/>
        <end position="484"/>
    </location>
</feature>
<feature type="transmembrane region" description="Helical" evidence="1">
    <location>
        <begin position="226"/>
        <end position="259"/>
    </location>
</feature>
<evidence type="ECO:0000313" key="3">
    <source>
        <dbReference type="EMBL" id="OLR89504.1"/>
    </source>
</evidence>
<name>A0A1Q9LBV6_9PSEU</name>
<sequence>MTGSFPAAPEVAAPAPEWGRLDPRMIVVKPLNELVGLLPPLVALVFLGDGDAVRMWIGAGTVAVVVLWGLLTWLTTQYRITAAQVELHTGLLVRKRLAIPRDRIRTVDLTAKLGHRLFGLAAVKVGTGQRASRDSEGVELDAVTAVEADRLRQVLLRRTPGDPVPGAVEAPGTGETIAGFDRRWYRFAPLSLSGLVSIGVAVGFAMNLANELALDISEVGVLSTVYRWVVGSGVATTLLTSAAVVVVLSALASLLAYLVQYHDFRLSRQADATVRAQRGLLTTRSVSIEEQRLRGVNLHEPLLLRWGRGARLSAVTTGLDHKPGSALLLPPAPRAEALRVAEAVLKSDVDAELTPHPRRALYRRLVRAVVPTAALAAVLLFVTPQLGWPLWLGWVATALIPLSALLGHDRYRGLGHALTPTHLVTRSGSLDRSTVALQRTGIVGWKVTRTFFQRRAGVITITATTAAGTGGYQVIDVGEAQGLALADAAVPDLARQFLEPAR</sequence>
<dbReference type="AlphaFoldDB" id="A0A1Q9LBV6"/>
<dbReference type="PANTHER" id="PTHR34473">
    <property type="entry name" value="UPF0699 TRANSMEMBRANE PROTEIN YDBS"/>
    <property type="match status" value="1"/>
</dbReference>
<dbReference type="InterPro" id="IPR005182">
    <property type="entry name" value="YdbS-like_PH"/>
</dbReference>
<gene>
    <name evidence="3" type="ORF">BJP25_05335</name>
</gene>
<evidence type="ECO:0000259" key="2">
    <source>
        <dbReference type="Pfam" id="PF03703"/>
    </source>
</evidence>
<evidence type="ECO:0000256" key="1">
    <source>
        <dbReference type="SAM" id="Phobius"/>
    </source>
</evidence>
<dbReference type="STRING" id="1193682.BJP25_05335"/>
<organism evidence="3 4">
    <name type="scientific">Actinokineospora bangkokensis</name>
    <dbReference type="NCBI Taxonomy" id="1193682"/>
    <lineage>
        <taxon>Bacteria</taxon>
        <taxon>Bacillati</taxon>
        <taxon>Actinomycetota</taxon>
        <taxon>Actinomycetes</taxon>
        <taxon>Pseudonocardiales</taxon>
        <taxon>Pseudonocardiaceae</taxon>
        <taxon>Actinokineospora</taxon>
    </lineage>
</organism>
<accession>A0A1Q9LBV6</accession>
<dbReference type="Proteomes" id="UP000186040">
    <property type="component" value="Unassembled WGS sequence"/>
</dbReference>
<protein>
    <recommendedName>
        <fullName evidence="2">YdbS-like PH domain-containing protein</fullName>
    </recommendedName>
</protein>
<reference evidence="3 4" key="1">
    <citation type="submission" date="2016-10" db="EMBL/GenBank/DDBJ databases">
        <title>The Draft Genome Sequence of Actinokineospora bangkokensis 44EHWT reveals the biosynthetic pathway of antifungal compounds Thailandins with unusual extender unit butylmalonyl-CoA.</title>
        <authorList>
            <person name="Greule A."/>
            <person name="Intra B."/>
            <person name="Flemming S."/>
            <person name="Rommel M.G."/>
            <person name="Panbangred W."/>
            <person name="Bechthold A."/>
        </authorList>
    </citation>
    <scope>NUCLEOTIDE SEQUENCE [LARGE SCALE GENOMIC DNA]</scope>
    <source>
        <strain evidence="3 4">44EHW</strain>
    </source>
</reference>
<dbReference type="InterPro" id="IPR014529">
    <property type="entry name" value="UCP026631"/>
</dbReference>
<evidence type="ECO:0000313" key="4">
    <source>
        <dbReference type="Proteomes" id="UP000186040"/>
    </source>
</evidence>
<keyword evidence="1" id="KW-0812">Transmembrane</keyword>
<feature type="transmembrane region" description="Helical" evidence="1">
    <location>
        <begin position="187"/>
        <end position="206"/>
    </location>
</feature>
<comment type="caution">
    <text evidence="3">The sequence shown here is derived from an EMBL/GenBank/DDBJ whole genome shotgun (WGS) entry which is preliminary data.</text>
</comment>
<proteinExistence type="predicted"/>
<dbReference type="EMBL" id="MKQR01000032">
    <property type="protein sequence ID" value="OLR89504.1"/>
    <property type="molecule type" value="Genomic_DNA"/>
</dbReference>
<dbReference type="PIRSF" id="PIRSF026631">
    <property type="entry name" value="UCP026631"/>
    <property type="match status" value="1"/>
</dbReference>